<dbReference type="Pfam" id="PF00005">
    <property type="entry name" value="ABC_tran"/>
    <property type="match status" value="1"/>
</dbReference>
<dbReference type="STRING" id="1332264.BW730_04570"/>
<evidence type="ECO:0000259" key="5">
    <source>
        <dbReference type="PROSITE" id="PS50893"/>
    </source>
</evidence>
<keyword evidence="3 6" id="KW-0067">ATP-binding</keyword>
<evidence type="ECO:0000313" key="7">
    <source>
        <dbReference type="Proteomes" id="UP000188145"/>
    </source>
</evidence>
<dbReference type="GO" id="GO:0016887">
    <property type="term" value="F:ATP hydrolysis activity"/>
    <property type="evidence" value="ECO:0007669"/>
    <property type="project" value="InterPro"/>
</dbReference>
<sequence>MDVPDLIRAQGVYVSIGGMPILRDVSLTVAAGEAVALLGGNGSGKSTLVRTLLGILPHQEGEITLFDQQVPGFRDWWKVGYVPQHSVISVPNATVREIASAGRLAHLKPFQWLSRSDRRIVDDCLEQVDLASRADWPFRSLSGGQKQRVLIARALTSEPRLLVMDEPLAGVDLHSQAGLAQLLGRLRDDGLGLLVVLHERGPMAAILNRSVTLCDGRIVEGDPVLGSTCADEESHHDPIGLSDPIAGSLT</sequence>
<dbReference type="KEGG" id="tes:BW730_04570"/>
<dbReference type="InterPro" id="IPR017871">
    <property type="entry name" value="ABC_transporter-like_CS"/>
</dbReference>
<dbReference type="SUPFAM" id="SSF52540">
    <property type="entry name" value="P-loop containing nucleoside triphosphate hydrolases"/>
    <property type="match status" value="1"/>
</dbReference>
<dbReference type="InterPro" id="IPR050153">
    <property type="entry name" value="Metal_Ion_Import_ABC"/>
</dbReference>
<accession>A0A1Q2CLF4</accession>
<dbReference type="InterPro" id="IPR003593">
    <property type="entry name" value="AAA+_ATPase"/>
</dbReference>
<name>A0A1Q2CLF4_9ACTN</name>
<keyword evidence="1" id="KW-0813">Transport</keyword>
<dbReference type="PROSITE" id="PS00211">
    <property type="entry name" value="ABC_TRANSPORTER_1"/>
    <property type="match status" value="1"/>
</dbReference>
<evidence type="ECO:0000256" key="1">
    <source>
        <dbReference type="ARBA" id="ARBA00022448"/>
    </source>
</evidence>
<feature type="region of interest" description="Disordered" evidence="4">
    <location>
        <begin position="229"/>
        <end position="250"/>
    </location>
</feature>
<dbReference type="EMBL" id="CP019606">
    <property type="protein sequence ID" value="AQP46905.1"/>
    <property type="molecule type" value="Genomic_DNA"/>
</dbReference>
<keyword evidence="7" id="KW-1185">Reference proteome</keyword>
<keyword evidence="2" id="KW-0547">Nucleotide-binding</keyword>
<evidence type="ECO:0000256" key="3">
    <source>
        <dbReference type="ARBA" id="ARBA00022840"/>
    </source>
</evidence>
<dbReference type="Gene3D" id="3.40.50.300">
    <property type="entry name" value="P-loop containing nucleotide triphosphate hydrolases"/>
    <property type="match status" value="1"/>
</dbReference>
<gene>
    <name evidence="6" type="ORF">BW730_04570</name>
</gene>
<dbReference type="InterPro" id="IPR003439">
    <property type="entry name" value="ABC_transporter-like_ATP-bd"/>
</dbReference>
<feature type="domain" description="ABC transporter" evidence="5">
    <location>
        <begin position="7"/>
        <end position="240"/>
    </location>
</feature>
<proteinExistence type="predicted"/>
<dbReference type="GO" id="GO:0005524">
    <property type="term" value="F:ATP binding"/>
    <property type="evidence" value="ECO:0007669"/>
    <property type="project" value="UniProtKB-KW"/>
</dbReference>
<dbReference type="RefSeq" id="WP_077685220.1">
    <property type="nucleotide sequence ID" value="NZ_CP019606.1"/>
</dbReference>
<evidence type="ECO:0000313" key="6">
    <source>
        <dbReference type="EMBL" id="AQP46905.1"/>
    </source>
</evidence>
<reference evidence="7" key="1">
    <citation type="submission" date="2017-02" db="EMBL/GenBank/DDBJ databases">
        <title>Tessaracoccus aquaemaris sp. nov., isolated from the intestine of a Korean rockfish, Sebastes schlegelii, in a marine aquaculture pond.</title>
        <authorList>
            <person name="Tak E.J."/>
            <person name="Bae J.-W."/>
        </authorList>
    </citation>
    <scope>NUCLEOTIDE SEQUENCE [LARGE SCALE GENOMIC DNA]</scope>
    <source>
        <strain evidence="7">NSG39</strain>
    </source>
</reference>
<protein>
    <submittedName>
        <fullName evidence="6">ABC transporter ATP-binding protein</fullName>
    </submittedName>
</protein>
<dbReference type="SMART" id="SM00382">
    <property type="entry name" value="AAA"/>
    <property type="match status" value="1"/>
</dbReference>
<dbReference type="OrthoDB" id="5296765at2"/>
<evidence type="ECO:0000256" key="4">
    <source>
        <dbReference type="SAM" id="MobiDB-lite"/>
    </source>
</evidence>
<organism evidence="6 7">
    <name type="scientific">Tessaracoccus aquimaris</name>
    <dbReference type="NCBI Taxonomy" id="1332264"/>
    <lineage>
        <taxon>Bacteria</taxon>
        <taxon>Bacillati</taxon>
        <taxon>Actinomycetota</taxon>
        <taxon>Actinomycetes</taxon>
        <taxon>Propionibacteriales</taxon>
        <taxon>Propionibacteriaceae</taxon>
        <taxon>Tessaracoccus</taxon>
    </lineage>
</organism>
<dbReference type="PROSITE" id="PS50893">
    <property type="entry name" value="ABC_TRANSPORTER_2"/>
    <property type="match status" value="1"/>
</dbReference>
<evidence type="ECO:0000256" key="2">
    <source>
        <dbReference type="ARBA" id="ARBA00022741"/>
    </source>
</evidence>
<dbReference type="Proteomes" id="UP000188145">
    <property type="component" value="Chromosome"/>
</dbReference>
<dbReference type="AlphaFoldDB" id="A0A1Q2CLF4"/>
<dbReference type="InterPro" id="IPR027417">
    <property type="entry name" value="P-loop_NTPase"/>
</dbReference>
<dbReference type="PANTHER" id="PTHR42734">
    <property type="entry name" value="METAL TRANSPORT SYSTEM ATP-BINDING PROTEIN TM_0124-RELATED"/>
    <property type="match status" value="1"/>
</dbReference>